<sequence length="207" mass="23461">MDVHLNGRHLVKLSIPLLTSVMIITSCQEFFGLSPHSVPEIGENPLNTQPAVATGTGEDLEQQTDKEHFETFTIPELKRIHHEIYSSWEEHFGNHNPDPHLNKVDGMVIEADEFISEYSEIQLALESLEFLGTPEEVQALNGYRENMLEAISTRLAAAAASEDAPHSDNEANWEHFRQLVQVSYNYIEDANIHLSKYEDQGNLMFSE</sequence>
<organism evidence="1 2">
    <name type="scientific">Planomicrobium stackebrandtii</name>
    <dbReference type="NCBI Taxonomy" id="253160"/>
    <lineage>
        <taxon>Bacteria</taxon>
        <taxon>Bacillati</taxon>
        <taxon>Bacillota</taxon>
        <taxon>Bacilli</taxon>
        <taxon>Bacillales</taxon>
        <taxon>Caryophanaceae</taxon>
        <taxon>Planomicrobium</taxon>
    </lineage>
</organism>
<accession>A0ABU0GU53</accession>
<name>A0ABU0GU53_9BACL</name>
<evidence type="ECO:0000313" key="1">
    <source>
        <dbReference type="EMBL" id="MDQ0428092.1"/>
    </source>
</evidence>
<protein>
    <submittedName>
        <fullName evidence="1">Uncharacterized protein</fullName>
    </submittedName>
</protein>
<dbReference type="EMBL" id="JAUSWB010000002">
    <property type="protein sequence ID" value="MDQ0428092.1"/>
    <property type="molecule type" value="Genomic_DNA"/>
</dbReference>
<gene>
    <name evidence="1" type="ORF">QOZ98_000918</name>
</gene>
<comment type="caution">
    <text evidence="1">The sequence shown here is derived from an EMBL/GenBank/DDBJ whole genome shotgun (WGS) entry which is preliminary data.</text>
</comment>
<keyword evidence="2" id="KW-1185">Reference proteome</keyword>
<evidence type="ECO:0000313" key="2">
    <source>
        <dbReference type="Proteomes" id="UP001241988"/>
    </source>
</evidence>
<proteinExistence type="predicted"/>
<dbReference type="Proteomes" id="UP001241988">
    <property type="component" value="Unassembled WGS sequence"/>
</dbReference>
<reference evidence="1 2" key="1">
    <citation type="submission" date="2023-07" db="EMBL/GenBank/DDBJ databases">
        <title>Genomic Encyclopedia of Type Strains, Phase IV (KMG-IV): sequencing the most valuable type-strain genomes for metagenomic binning, comparative biology and taxonomic classification.</title>
        <authorList>
            <person name="Goeker M."/>
        </authorList>
    </citation>
    <scope>NUCLEOTIDE SEQUENCE [LARGE SCALE GENOMIC DNA]</scope>
    <source>
        <strain evidence="1 2">DSM 16419</strain>
    </source>
</reference>
<dbReference type="RefSeq" id="WP_308786310.1">
    <property type="nucleotide sequence ID" value="NZ_JAUSWB010000002.1"/>
</dbReference>